<evidence type="ECO:0000313" key="2">
    <source>
        <dbReference type="EMBL" id="MBW8486453.1"/>
    </source>
</evidence>
<sequence>MLADHWPLFGLRVRTPRLELRLPTEDELSALADVAARGVHPPGARPFLHPWGELPPAQRGRTVLKDHWRRLGSWDPRDWELSLAVFEDGVPLGFQDIEGRDFAVLREVSTGSWLSLEHQGRGVGTEMRAAVLHLAFAGLGATDATTESFTDNPAPLEVSRRLGYRPDGIDHHVVRDEAVTTQRLRLTRNVWESTERPDVTIEGLAPCLELFGLQE</sequence>
<comment type="caution">
    <text evidence="2">The sequence shown here is derived from an EMBL/GenBank/DDBJ whole genome shotgun (WGS) entry which is preliminary data.</text>
</comment>
<dbReference type="PROSITE" id="PS51186">
    <property type="entry name" value="GNAT"/>
    <property type="match status" value="1"/>
</dbReference>
<gene>
    <name evidence="2" type="ORF">K1Y72_29085</name>
</gene>
<feature type="domain" description="N-acetyltransferase" evidence="1">
    <location>
        <begin position="18"/>
        <end position="189"/>
    </location>
</feature>
<dbReference type="EMBL" id="JAIBOA010000024">
    <property type="protein sequence ID" value="MBW8486453.1"/>
    <property type="molecule type" value="Genomic_DNA"/>
</dbReference>
<organism evidence="2 3">
    <name type="scientific">Actinomadura parmotrematis</name>
    <dbReference type="NCBI Taxonomy" id="2864039"/>
    <lineage>
        <taxon>Bacteria</taxon>
        <taxon>Bacillati</taxon>
        <taxon>Actinomycetota</taxon>
        <taxon>Actinomycetes</taxon>
        <taxon>Streptosporangiales</taxon>
        <taxon>Thermomonosporaceae</taxon>
        <taxon>Actinomadura</taxon>
    </lineage>
</organism>
<dbReference type="InterPro" id="IPR000182">
    <property type="entry name" value="GNAT_dom"/>
</dbReference>
<dbReference type="InterPro" id="IPR016181">
    <property type="entry name" value="Acyl_CoA_acyltransferase"/>
</dbReference>
<dbReference type="SUPFAM" id="SSF55729">
    <property type="entry name" value="Acyl-CoA N-acyltransferases (Nat)"/>
    <property type="match status" value="1"/>
</dbReference>
<protein>
    <submittedName>
        <fullName evidence="2">GNAT family N-acetyltransferase</fullName>
    </submittedName>
</protein>
<dbReference type="InterPro" id="IPR051908">
    <property type="entry name" value="Ribosomal_N-acetyltransferase"/>
</dbReference>
<dbReference type="RefSeq" id="WP_220169695.1">
    <property type="nucleotide sequence ID" value="NZ_JAIBOA010000024.1"/>
</dbReference>
<name>A0ABS7G185_9ACTN</name>
<dbReference type="Pfam" id="PF13302">
    <property type="entry name" value="Acetyltransf_3"/>
    <property type="match status" value="1"/>
</dbReference>
<dbReference type="PANTHER" id="PTHR43441">
    <property type="entry name" value="RIBOSOMAL-PROTEIN-SERINE ACETYLTRANSFERASE"/>
    <property type="match status" value="1"/>
</dbReference>
<evidence type="ECO:0000313" key="3">
    <source>
        <dbReference type="Proteomes" id="UP000774570"/>
    </source>
</evidence>
<proteinExistence type="predicted"/>
<reference evidence="2 3" key="1">
    <citation type="submission" date="2021-07" db="EMBL/GenBank/DDBJ databases">
        <title>Actinomadura sp. PM05-2 isolated from lichen.</title>
        <authorList>
            <person name="Somphong A."/>
            <person name="Phongsopitanun W."/>
            <person name="Tanasupawat S."/>
            <person name="Peongsungnone V."/>
        </authorList>
    </citation>
    <scope>NUCLEOTIDE SEQUENCE [LARGE SCALE GENOMIC DNA]</scope>
    <source>
        <strain evidence="2 3">PM05-2</strain>
    </source>
</reference>
<accession>A0ABS7G185</accession>
<dbReference type="PANTHER" id="PTHR43441:SF11">
    <property type="entry name" value="RIBOSOMAL-PROTEIN-SERINE ACETYLTRANSFERASE"/>
    <property type="match status" value="1"/>
</dbReference>
<evidence type="ECO:0000259" key="1">
    <source>
        <dbReference type="PROSITE" id="PS51186"/>
    </source>
</evidence>
<dbReference type="Proteomes" id="UP000774570">
    <property type="component" value="Unassembled WGS sequence"/>
</dbReference>
<dbReference type="Gene3D" id="3.40.630.30">
    <property type="match status" value="1"/>
</dbReference>
<keyword evidence="3" id="KW-1185">Reference proteome</keyword>